<dbReference type="Gene3D" id="1.10.1740.10">
    <property type="match status" value="1"/>
</dbReference>
<dbReference type="Pfam" id="PF04542">
    <property type="entry name" value="Sigma70_r2"/>
    <property type="match status" value="1"/>
</dbReference>
<dbReference type="Gene3D" id="1.10.10.10">
    <property type="entry name" value="Winged helix-like DNA-binding domain superfamily/Winged helix DNA-binding domain"/>
    <property type="match status" value="1"/>
</dbReference>
<dbReference type="RefSeq" id="WP_117673729.1">
    <property type="nucleotide sequence ID" value="NZ_CABOGR010000028.1"/>
</dbReference>
<dbReference type="InterPro" id="IPR014284">
    <property type="entry name" value="RNA_pol_sigma-70_dom"/>
</dbReference>
<organism evidence="7 10">
    <name type="scientific">Phocaeicola plebeius</name>
    <dbReference type="NCBI Taxonomy" id="310297"/>
    <lineage>
        <taxon>Bacteria</taxon>
        <taxon>Pseudomonadati</taxon>
        <taxon>Bacteroidota</taxon>
        <taxon>Bacteroidia</taxon>
        <taxon>Bacteroidales</taxon>
        <taxon>Bacteroidaceae</taxon>
        <taxon>Phocaeicola</taxon>
    </lineage>
</organism>
<dbReference type="GO" id="GO:0006352">
    <property type="term" value="P:DNA-templated transcription initiation"/>
    <property type="evidence" value="ECO:0007669"/>
    <property type="project" value="InterPro"/>
</dbReference>
<dbReference type="Proteomes" id="UP000260862">
    <property type="component" value="Unassembled WGS sequence"/>
</dbReference>
<proteinExistence type="inferred from homology"/>
<evidence type="ECO:0000256" key="2">
    <source>
        <dbReference type="ARBA" id="ARBA00023015"/>
    </source>
</evidence>
<dbReference type="CDD" id="cd06171">
    <property type="entry name" value="Sigma70_r4"/>
    <property type="match status" value="1"/>
</dbReference>
<name>A0A3E4MSY7_9BACT</name>
<protein>
    <submittedName>
        <fullName evidence="7">RNA polymerase sigma factor</fullName>
    </submittedName>
</protein>
<dbReference type="GO" id="GO:0016987">
    <property type="term" value="F:sigma factor activity"/>
    <property type="evidence" value="ECO:0007669"/>
    <property type="project" value="UniProtKB-KW"/>
</dbReference>
<feature type="domain" description="RNA polymerase sigma factor 70 region 4 type 2" evidence="6">
    <location>
        <begin position="123"/>
        <end position="173"/>
    </location>
</feature>
<feature type="domain" description="RNA polymerase sigma-70 region 2" evidence="5">
    <location>
        <begin position="23"/>
        <end position="87"/>
    </location>
</feature>
<dbReference type="InterPro" id="IPR013249">
    <property type="entry name" value="RNA_pol_sigma70_r4_t2"/>
</dbReference>
<evidence type="ECO:0000313" key="9">
    <source>
        <dbReference type="Proteomes" id="UP000260780"/>
    </source>
</evidence>
<dbReference type="Proteomes" id="UP000260780">
    <property type="component" value="Unassembled WGS sequence"/>
</dbReference>
<dbReference type="InterPro" id="IPR036388">
    <property type="entry name" value="WH-like_DNA-bd_sf"/>
</dbReference>
<dbReference type="InterPro" id="IPR007627">
    <property type="entry name" value="RNA_pol_sigma70_r2"/>
</dbReference>
<dbReference type="InterPro" id="IPR039425">
    <property type="entry name" value="RNA_pol_sigma-70-like"/>
</dbReference>
<keyword evidence="3" id="KW-0731">Sigma factor</keyword>
<dbReference type="SUPFAM" id="SSF88659">
    <property type="entry name" value="Sigma3 and sigma4 domains of RNA polymerase sigma factors"/>
    <property type="match status" value="1"/>
</dbReference>
<keyword evidence="2" id="KW-0805">Transcription regulation</keyword>
<dbReference type="NCBIfam" id="TIGR02985">
    <property type="entry name" value="Sig70_bacteroi1"/>
    <property type="match status" value="1"/>
</dbReference>
<evidence type="ECO:0000259" key="6">
    <source>
        <dbReference type="Pfam" id="PF08281"/>
    </source>
</evidence>
<dbReference type="GO" id="GO:0003677">
    <property type="term" value="F:DNA binding"/>
    <property type="evidence" value="ECO:0007669"/>
    <property type="project" value="InterPro"/>
</dbReference>
<evidence type="ECO:0000256" key="1">
    <source>
        <dbReference type="ARBA" id="ARBA00010641"/>
    </source>
</evidence>
<comment type="similarity">
    <text evidence="1">Belongs to the sigma-70 factor family. ECF subfamily.</text>
</comment>
<dbReference type="AlphaFoldDB" id="A0A3E4MSY7"/>
<keyword evidence="4" id="KW-0804">Transcription</keyword>
<dbReference type="InterPro" id="IPR013324">
    <property type="entry name" value="RNA_pol_sigma_r3/r4-like"/>
</dbReference>
<keyword evidence="10" id="KW-1185">Reference proteome</keyword>
<dbReference type="PANTHER" id="PTHR43133">
    <property type="entry name" value="RNA POLYMERASE ECF-TYPE SIGMA FACTO"/>
    <property type="match status" value="1"/>
</dbReference>
<dbReference type="InterPro" id="IPR013325">
    <property type="entry name" value="RNA_pol_sigma_r2"/>
</dbReference>
<evidence type="ECO:0000256" key="4">
    <source>
        <dbReference type="ARBA" id="ARBA00023163"/>
    </source>
</evidence>
<dbReference type="PANTHER" id="PTHR43133:SF46">
    <property type="entry name" value="RNA POLYMERASE SIGMA-70 FACTOR ECF SUBFAMILY"/>
    <property type="match status" value="1"/>
</dbReference>
<dbReference type="Pfam" id="PF08281">
    <property type="entry name" value="Sigma70_r4_2"/>
    <property type="match status" value="1"/>
</dbReference>
<evidence type="ECO:0000313" key="8">
    <source>
        <dbReference type="EMBL" id="RGM38000.1"/>
    </source>
</evidence>
<evidence type="ECO:0000313" key="10">
    <source>
        <dbReference type="Proteomes" id="UP000260862"/>
    </source>
</evidence>
<gene>
    <name evidence="8" type="ORF">DXC17_11310</name>
    <name evidence="7" type="ORF">DXD04_13255</name>
</gene>
<comment type="caution">
    <text evidence="7">The sequence shown here is derived from an EMBL/GenBank/DDBJ whole genome shotgun (WGS) entry which is preliminary data.</text>
</comment>
<evidence type="ECO:0000313" key="7">
    <source>
        <dbReference type="EMBL" id="RGK52870.1"/>
    </source>
</evidence>
<evidence type="ECO:0000259" key="5">
    <source>
        <dbReference type="Pfam" id="PF04542"/>
    </source>
</evidence>
<dbReference type="SUPFAM" id="SSF88946">
    <property type="entry name" value="Sigma2 domain of RNA polymerase sigma factors"/>
    <property type="match status" value="1"/>
</dbReference>
<reference evidence="9 10" key="1">
    <citation type="submission" date="2018-08" db="EMBL/GenBank/DDBJ databases">
        <title>A genome reference for cultivated species of the human gut microbiota.</title>
        <authorList>
            <person name="Zou Y."/>
            <person name="Xue W."/>
            <person name="Luo G."/>
        </authorList>
    </citation>
    <scope>NUCLEOTIDE SEQUENCE [LARGE SCALE GENOMIC DNA]</scope>
    <source>
        <strain evidence="8 9">OM08-14</strain>
        <strain evidence="7 10">TF10-3AC</strain>
    </source>
</reference>
<evidence type="ECO:0000256" key="3">
    <source>
        <dbReference type="ARBA" id="ARBA00023082"/>
    </source>
</evidence>
<dbReference type="InterPro" id="IPR014327">
    <property type="entry name" value="RNA_pol_sigma70_bacteroid"/>
</dbReference>
<dbReference type="NCBIfam" id="TIGR02937">
    <property type="entry name" value="sigma70-ECF"/>
    <property type="match status" value="1"/>
</dbReference>
<accession>A0A3E4MSY7</accession>
<dbReference type="EMBL" id="QSTF01000031">
    <property type="protein sequence ID" value="RGM38000.1"/>
    <property type="molecule type" value="Genomic_DNA"/>
</dbReference>
<sequence>MEQKEINIDKLVAGDERAFIAFIEYHSSALYHYAFNILHQKECAEEVVSDVFLEVWKHRKKLGKIENIKGWLYRILYNKSISFLRKDSVEYTNLSFDEVEDFTFELVPSQEEKLIGEEKLSILNAAIASLPSKSRHVLYLVKIERLSYAEVADLLHISVKTVSNHLTYAMKKLMETLKDEVVLWLFLLPYFQ</sequence>
<dbReference type="EMBL" id="QSQT01000028">
    <property type="protein sequence ID" value="RGK52870.1"/>
    <property type="molecule type" value="Genomic_DNA"/>
</dbReference>